<gene>
    <name evidence="2" type="ORF">EUGRSUZ_K03014</name>
</gene>
<feature type="compositionally biased region" description="Polar residues" evidence="1">
    <location>
        <begin position="252"/>
        <end position="264"/>
    </location>
</feature>
<dbReference type="InParanoid" id="A0A059A822"/>
<dbReference type="STRING" id="71139.A0A059A822"/>
<dbReference type="Gramene" id="KCW49495">
    <property type="protein sequence ID" value="KCW49495"/>
    <property type="gene ID" value="EUGRSUZ_K03014"/>
</dbReference>
<sequence>MGKDVEVKNYPRLQQISKKGKERVFSPRGSETIKFPEKLKVENGQCLQNVRRHHEPVENLDARAICQYTSGNQQRQFFKGKVIKDDDLVKHMKNLPGYLQSMEKGENLQGNALNVGVLDWERLEKWKPSQNCDFRRGRFSSSLSGIDRSLNISEGSFSLPSDARTAILTQKSKLRASASFDPLSSAKDGLSRCPRPANRKGMRGQDATHVSKFTLDEKTKKKPVSTYESPEGNHSNIKRKTGRTEEGKRIASGTNSPLNLKNRRNFPSSKENFRGFNAHAVKKVVEIPQLVSKENYVEQRNTSRIGASSSSESGKLEVPLIAKKDEINGKVDNPQDSDVHLDYKFSSGKHTNIVLLLPKRFPKSNLAETSQQNDIMRVPAQSSCRVSQDSSSGSLLSEDHSTELCPEIPFSCPLPSHDTTHCEILHRAAMLSPDSSPRFPSVKKLSDIPSEVKRGRKHRSSSALLNQNLAANLNILELEAAEMESGRGSNSSPNHRFSFSLGRMRKSFSFKENTSAPQLSSTYVSAKSGPVGTGDAPCLDFPSHERVNAPTRSRSSPLRRLLDPLLKSRSANSHSSAENITPFKGMLHSISPRPITANELLVIEKHDESKVQALLQLTMKNGLPLFKFVVDNNSNILAATVKDSPPSGKDGAGRSYSFYSVNEIKKRGGWMGHGSKVKGGDFEYSVVGQMQVSDKAYSHLAAESFGEDIITREFVLSGARQADAELPDFLPNRELAAIVFKIGADNFRCDREQADCCKNYSNWNPEDSLLEHNCDCKFANSNRKPSSVTVILPGGVHGVPNEGEPSPLIYRWKSGGSCDCGGWDTGCKLHVLSNQNTYSNTPNSKACSISDHLELFVQGDAQLESPIFRLAPFREGIYSIEFNSSISLLQAFSICVAALSRRASSNPSEGNCSPEISTVGELALNRNVPLKAPSIIKQGRAKYAPFPPRSPFGRV</sequence>
<evidence type="ECO:0000313" key="2">
    <source>
        <dbReference type="EMBL" id="KCW49495.1"/>
    </source>
</evidence>
<protein>
    <recommendedName>
        <fullName evidence="3">DUF3527 domain-containing protein</fullName>
    </recommendedName>
</protein>
<dbReference type="InterPro" id="IPR021916">
    <property type="entry name" value="DUF3527"/>
</dbReference>
<dbReference type="eggNOG" id="ENOG502QSE4">
    <property type="taxonomic scope" value="Eukaryota"/>
</dbReference>
<dbReference type="AlphaFoldDB" id="A0A059A822"/>
<dbReference type="EMBL" id="KK198763">
    <property type="protein sequence ID" value="KCW49495.1"/>
    <property type="molecule type" value="Genomic_DNA"/>
</dbReference>
<dbReference type="KEGG" id="egr:104426408"/>
<dbReference type="PANTHER" id="PTHR31390">
    <property type="entry name" value="EXPRESSED PROTEIN"/>
    <property type="match status" value="1"/>
</dbReference>
<name>A0A059A822_EUCGR</name>
<dbReference type="Pfam" id="PF12043">
    <property type="entry name" value="DUF3527"/>
    <property type="match status" value="2"/>
</dbReference>
<feature type="compositionally biased region" description="Polar residues" evidence="1">
    <location>
        <begin position="226"/>
        <end position="235"/>
    </location>
</feature>
<feature type="region of interest" description="Disordered" evidence="1">
    <location>
        <begin position="538"/>
        <end position="559"/>
    </location>
</feature>
<reference evidence="2" key="1">
    <citation type="submission" date="2013-07" db="EMBL/GenBank/DDBJ databases">
        <title>The genome of Eucalyptus grandis.</title>
        <authorList>
            <person name="Schmutz J."/>
            <person name="Hayes R."/>
            <person name="Myburg A."/>
            <person name="Tuskan G."/>
            <person name="Grattapaglia D."/>
            <person name="Rokhsar D.S."/>
        </authorList>
    </citation>
    <scope>NUCLEOTIDE SEQUENCE</scope>
    <source>
        <tissue evidence="2">Leaf extractions</tissue>
    </source>
</reference>
<organism evidence="2">
    <name type="scientific">Eucalyptus grandis</name>
    <name type="common">Flooded gum</name>
    <dbReference type="NCBI Taxonomy" id="71139"/>
    <lineage>
        <taxon>Eukaryota</taxon>
        <taxon>Viridiplantae</taxon>
        <taxon>Streptophyta</taxon>
        <taxon>Embryophyta</taxon>
        <taxon>Tracheophyta</taxon>
        <taxon>Spermatophyta</taxon>
        <taxon>Magnoliopsida</taxon>
        <taxon>eudicotyledons</taxon>
        <taxon>Gunneridae</taxon>
        <taxon>Pentapetalae</taxon>
        <taxon>rosids</taxon>
        <taxon>malvids</taxon>
        <taxon>Myrtales</taxon>
        <taxon>Myrtaceae</taxon>
        <taxon>Myrtoideae</taxon>
        <taxon>Eucalypteae</taxon>
        <taxon>Eucalyptus</taxon>
    </lineage>
</organism>
<proteinExistence type="predicted"/>
<dbReference type="OMA" id="NQCAFSN"/>
<dbReference type="PANTHER" id="PTHR31390:SF12">
    <property type="entry name" value="PUTATIVE (DUF3527)-RELATED"/>
    <property type="match status" value="1"/>
</dbReference>
<accession>A0A059A822</accession>
<dbReference type="FunCoup" id="A0A059A822">
    <property type="interactions" value="651"/>
</dbReference>
<evidence type="ECO:0008006" key="3">
    <source>
        <dbReference type="Google" id="ProtNLM"/>
    </source>
</evidence>
<evidence type="ECO:0000256" key="1">
    <source>
        <dbReference type="SAM" id="MobiDB-lite"/>
    </source>
</evidence>
<feature type="region of interest" description="Disordered" evidence="1">
    <location>
        <begin position="185"/>
        <end position="264"/>
    </location>
</feature>
<dbReference type="OrthoDB" id="1898655at2759"/>